<evidence type="ECO:0000313" key="2">
    <source>
        <dbReference type="EMBL" id="CAF1995929.1"/>
    </source>
</evidence>
<protein>
    <submittedName>
        <fullName evidence="2">Uncharacterized protein</fullName>
    </submittedName>
</protein>
<name>A0A816MXD6_9BILA</name>
<feature type="region of interest" description="Disordered" evidence="1">
    <location>
        <begin position="80"/>
        <end position="148"/>
    </location>
</feature>
<accession>A0A816MXD6</accession>
<reference evidence="2" key="1">
    <citation type="submission" date="2021-02" db="EMBL/GenBank/DDBJ databases">
        <authorList>
            <person name="Nowell W R."/>
        </authorList>
    </citation>
    <scope>NUCLEOTIDE SEQUENCE</scope>
</reference>
<dbReference type="AlphaFoldDB" id="A0A816MXD6"/>
<sequence length="412" mass="45801">MTTTIATPIVSLPKNKTGAFAGDTLQEIKSIKSLTISLSRKSRNADSTTLLLVPTEKSRGKIQQYYTADEKNAMKKEEKSNVSINKDAIRNGFRPSPIRRQKVYDTNSTTHRDLKVSSPKQSLIPSQTSNKLRSEMNQSNRKSKGQADLNKILRGQQNPERIGTPRSNLSYTTTYRVPSACTTSQAADRSHPRFPSSMTTATVNTLSSFSGVIDICGKSTQSLSGISESSRALNEENTNRDELNHHVTHAYQIPQQSNVGSESIFTSHSPTAPFSVKANSKKSFRRSNGPKSVTCPFYVMYFTNLTTQKQPIDNTQKNKSLLSIPTTRVHLATAYSRSNTSYSRYRSAKKRLNTPVTIAANSATDDGDDDETNATLYYNNKRFSAKIAAYENENSALLKDILRTTSWNHVQM</sequence>
<gene>
    <name evidence="3" type="ORF">UXM345_LOCUS8489</name>
    <name evidence="2" type="ORF">XDN619_LOCUS3095</name>
</gene>
<comment type="caution">
    <text evidence="2">The sequence shown here is derived from an EMBL/GenBank/DDBJ whole genome shotgun (WGS) entry which is preliminary data.</text>
</comment>
<proteinExistence type="predicted"/>
<dbReference type="Proteomes" id="UP000663887">
    <property type="component" value="Unassembled WGS sequence"/>
</dbReference>
<dbReference type="EMBL" id="CAJNRG010000334">
    <property type="protein sequence ID" value="CAF1995929.1"/>
    <property type="molecule type" value="Genomic_DNA"/>
</dbReference>
<evidence type="ECO:0000313" key="3">
    <source>
        <dbReference type="EMBL" id="CAF3863099.1"/>
    </source>
</evidence>
<evidence type="ECO:0000256" key="1">
    <source>
        <dbReference type="SAM" id="MobiDB-lite"/>
    </source>
</evidence>
<evidence type="ECO:0000313" key="4">
    <source>
        <dbReference type="Proteomes" id="UP000663887"/>
    </source>
</evidence>
<feature type="compositionally biased region" description="Polar residues" evidence="1">
    <location>
        <begin position="118"/>
        <end position="140"/>
    </location>
</feature>
<dbReference type="Proteomes" id="UP000663842">
    <property type="component" value="Unassembled WGS sequence"/>
</dbReference>
<dbReference type="EMBL" id="CAJOBF010000741">
    <property type="protein sequence ID" value="CAF3863099.1"/>
    <property type="molecule type" value="Genomic_DNA"/>
</dbReference>
<organism evidence="2 4">
    <name type="scientific">Rotaria magnacalcarata</name>
    <dbReference type="NCBI Taxonomy" id="392030"/>
    <lineage>
        <taxon>Eukaryota</taxon>
        <taxon>Metazoa</taxon>
        <taxon>Spiralia</taxon>
        <taxon>Gnathifera</taxon>
        <taxon>Rotifera</taxon>
        <taxon>Eurotatoria</taxon>
        <taxon>Bdelloidea</taxon>
        <taxon>Philodinida</taxon>
        <taxon>Philodinidae</taxon>
        <taxon>Rotaria</taxon>
    </lineage>
</organism>